<keyword evidence="2" id="KW-1185">Reference proteome</keyword>
<accession>A0AAD5MLD9</accession>
<comment type="caution">
    <text evidence="1">The sequence shown here is derived from an EMBL/GenBank/DDBJ whole genome shotgun (WGS) entry which is preliminary data.</text>
</comment>
<proteinExistence type="predicted"/>
<sequence length="140" mass="16528">MADWQFHPMYIFLEEVFVQSSTQKPFSRLQLALECELGISVPNFLRRVIANIFEADGASSKDSSQRLKKTRFNLKRDLWNAKSFYSTLDYMSNRPTFQKKLSITCFNSSCLFMLLKLWILAEKNYKHNRIIDIQKQSIET</sequence>
<dbReference type="Proteomes" id="UP001196413">
    <property type="component" value="Unassembled WGS sequence"/>
</dbReference>
<protein>
    <submittedName>
        <fullName evidence="1">Uncharacterized protein</fullName>
    </submittedName>
</protein>
<gene>
    <name evidence="1" type="ORF">KIN20_005537</name>
</gene>
<name>A0AAD5MLD9_PARTN</name>
<evidence type="ECO:0000313" key="1">
    <source>
        <dbReference type="EMBL" id="KAJ1349876.1"/>
    </source>
</evidence>
<organism evidence="1 2">
    <name type="scientific">Parelaphostrongylus tenuis</name>
    <name type="common">Meningeal worm</name>
    <dbReference type="NCBI Taxonomy" id="148309"/>
    <lineage>
        <taxon>Eukaryota</taxon>
        <taxon>Metazoa</taxon>
        <taxon>Ecdysozoa</taxon>
        <taxon>Nematoda</taxon>
        <taxon>Chromadorea</taxon>
        <taxon>Rhabditida</taxon>
        <taxon>Rhabditina</taxon>
        <taxon>Rhabditomorpha</taxon>
        <taxon>Strongyloidea</taxon>
        <taxon>Metastrongylidae</taxon>
        <taxon>Parelaphostrongylus</taxon>
    </lineage>
</organism>
<dbReference type="EMBL" id="JAHQIW010000763">
    <property type="protein sequence ID" value="KAJ1349876.1"/>
    <property type="molecule type" value="Genomic_DNA"/>
</dbReference>
<dbReference type="AlphaFoldDB" id="A0AAD5MLD9"/>
<evidence type="ECO:0000313" key="2">
    <source>
        <dbReference type="Proteomes" id="UP001196413"/>
    </source>
</evidence>
<reference evidence="1" key="1">
    <citation type="submission" date="2021-06" db="EMBL/GenBank/DDBJ databases">
        <title>Parelaphostrongylus tenuis whole genome reference sequence.</title>
        <authorList>
            <person name="Garwood T.J."/>
            <person name="Larsen P.A."/>
            <person name="Fountain-Jones N.M."/>
            <person name="Garbe J.R."/>
            <person name="Macchietto M.G."/>
            <person name="Kania S.A."/>
            <person name="Gerhold R.W."/>
            <person name="Richards J.E."/>
            <person name="Wolf T.M."/>
        </authorList>
    </citation>
    <scope>NUCLEOTIDE SEQUENCE</scope>
    <source>
        <strain evidence="1">MNPRO001-30</strain>
        <tissue evidence="1">Meninges</tissue>
    </source>
</reference>